<dbReference type="Proteomes" id="UP000663834">
    <property type="component" value="Unassembled WGS sequence"/>
</dbReference>
<dbReference type="GO" id="GO:0016779">
    <property type="term" value="F:nucleotidyltransferase activity"/>
    <property type="evidence" value="ECO:0007669"/>
    <property type="project" value="UniProtKB-KW"/>
</dbReference>
<dbReference type="EMBL" id="CAJNOW010001780">
    <property type="protein sequence ID" value="CAF1331489.1"/>
    <property type="molecule type" value="Genomic_DNA"/>
</dbReference>
<dbReference type="Gene3D" id="3.30.720.50">
    <property type="match status" value="1"/>
</dbReference>
<dbReference type="Proteomes" id="UP000663824">
    <property type="component" value="Unassembled WGS sequence"/>
</dbReference>
<comment type="catalytic activity">
    <reaction evidence="5 6">
        <text>L-arginyl-[protein] + NAD(+) = N(omega)-(ADP-D-ribosyl)-L-arginyl-[protein] + nicotinamide + H(+)</text>
        <dbReference type="Rhea" id="RHEA:19149"/>
        <dbReference type="Rhea" id="RHEA-COMP:10532"/>
        <dbReference type="Rhea" id="RHEA-COMP:15087"/>
        <dbReference type="ChEBI" id="CHEBI:15378"/>
        <dbReference type="ChEBI" id="CHEBI:17154"/>
        <dbReference type="ChEBI" id="CHEBI:29965"/>
        <dbReference type="ChEBI" id="CHEBI:57540"/>
        <dbReference type="ChEBI" id="CHEBI:142554"/>
        <dbReference type="EC" id="2.4.2.31"/>
    </reaction>
</comment>
<evidence type="ECO:0000256" key="5">
    <source>
        <dbReference type="ARBA" id="ARBA00047597"/>
    </source>
</evidence>
<keyword evidence="6" id="KW-0520">NAD</keyword>
<evidence type="ECO:0000313" key="12">
    <source>
        <dbReference type="EMBL" id="CAF2265534.1"/>
    </source>
</evidence>
<evidence type="ECO:0000313" key="17">
    <source>
        <dbReference type="Proteomes" id="UP000663887"/>
    </source>
</evidence>
<dbReference type="SUPFAM" id="SSF117839">
    <property type="entry name" value="WWE domain"/>
    <property type="match status" value="1"/>
</dbReference>
<evidence type="ECO:0000256" key="6">
    <source>
        <dbReference type="RuleBase" id="RU361228"/>
    </source>
</evidence>
<organism evidence="12 17">
    <name type="scientific">Rotaria magnacalcarata</name>
    <dbReference type="NCBI Taxonomy" id="392030"/>
    <lineage>
        <taxon>Eukaryota</taxon>
        <taxon>Metazoa</taxon>
        <taxon>Spiralia</taxon>
        <taxon>Gnathifera</taxon>
        <taxon>Rotifera</taxon>
        <taxon>Eurotatoria</taxon>
        <taxon>Bdelloidea</taxon>
        <taxon>Philodinida</taxon>
        <taxon>Philodinidae</taxon>
        <taxon>Rotaria</taxon>
    </lineage>
</organism>
<evidence type="ECO:0000313" key="16">
    <source>
        <dbReference type="Proteomes" id="UP000663866"/>
    </source>
</evidence>
<evidence type="ECO:0000259" key="7">
    <source>
        <dbReference type="PROSITE" id="PS50918"/>
    </source>
</evidence>
<dbReference type="Proteomes" id="UP000663842">
    <property type="component" value="Unassembled WGS sequence"/>
</dbReference>
<gene>
    <name evidence="9" type="ORF">CJN711_LOCUS35812</name>
    <name evidence="8" type="ORF">KQP761_LOCUS6272</name>
    <name evidence="10" type="ORF">MBJ925_LOCUS16298</name>
    <name evidence="13" type="ORF">OVN521_LOCUS6237</name>
    <name evidence="15" type="ORF">SMN809_LOCUS60470</name>
    <name evidence="14" type="ORF">UXM345_LOCUS13715</name>
    <name evidence="11" type="ORF">WKI299_LOCUS23101</name>
    <name evidence="12" type="ORF">XDN619_LOCUS36610</name>
</gene>
<accession>A0A817AE47</accession>
<evidence type="ECO:0000313" key="13">
    <source>
        <dbReference type="EMBL" id="CAF3840684.1"/>
    </source>
</evidence>
<dbReference type="EC" id="2.4.2.31" evidence="6"/>
<name>A0A817AE47_9BILA</name>
<evidence type="ECO:0000256" key="3">
    <source>
        <dbReference type="ARBA" id="ARBA00022679"/>
    </source>
</evidence>
<evidence type="ECO:0000256" key="1">
    <source>
        <dbReference type="ARBA" id="ARBA00009558"/>
    </source>
</evidence>
<protein>
    <recommendedName>
        <fullName evidence="6">NAD(P)(+)--arginine ADP-ribosyltransferase</fullName>
        <ecNumber evidence="6">2.4.2.31</ecNumber>
    </recommendedName>
    <alternativeName>
        <fullName evidence="6">Mono(ADP-ribosyl)transferase</fullName>
    </alternativeName>
</protein>
<dbReference type="EMBL" id="CAJNOV010017241">
    <property type="protein sequence ID" value="CAF1605206.1"/>
    <property type="molecule type" value="Genomic_DNA"/>
</dbReference>
<dbReference type="GO" id="GO:0106274">
    <property type="term" value="F:NAD+-protein-arginine ADP-ribosyltransferase activity"/>
    <property type="evidence" value="ECO:0007669"/>
    <property type="project" value="UniProtKB-EC"/>
</dbReference>
<dbReference type="Proteomes" id="UP000663855">
    <property type="component" value="Unassembled WGS sequence"/>
</dbReference>
<keyword evidence="6" id="KW-0521">NADP</keyword>
<comment type="caution">
    <text evidence="12">The sequence shown here is derived from an EMBL/GenBank/DDBJ whole genome shotgun (WGS) entry which is preliminary data.</text>
</comment>
<dbReference type="PROSITE" id="PS51996">
    <property type="entry name" value="TR_MART"/>
    <property type="match status" value="1"/>
</dbReference>
<dbReference type="Proteomes" id="UP000663856">
    <property type="component" value="Unassembled WGS sequence"/>
</dbReference>
<keyword evidence="4" id="KW-0548">Nucleotidyltransferase</keyword>
<dbReference type="Pfam" id="PF01129">
    <property type="entry name" value="ART"/>
    <property type="match status" value="1"/>
</dbReference>
<evidence type="ECO:0000313" key="15">
    <source>
        <dbReference type="EMBL" id="CAF5074888.1"/>
    </source>
</evidence>
<keyword evidence="3 6" id="KW-0808">Transferase</keyword>
<dbReference type="InterPro" id="IPR000768">
    <property type="entry name" value="ART"/>
</dbReference>
<feature type="domain" description="WWE" evidence="7">
    <location>
        <begin position="29"/>
        <end position="112"/>
    </location>
</feature>
<reference evidence="12" key="1">
    <citation type="submission" date="2021-02" db="EMBL/GenBank/DDBJ databases">
        <authorList>
            <person name="Nowell W R."/>
        </authorList>
    </citation>
    <scope>NUCLEOTIDE SEQUENCE</scope>
</reference>
<dbReference type="EMBL" id="CAJNRE010007874">
    <property type="protein sequence ID" value="CAF2068564.1"/>
    <property type="molecule type" value="Genomic_DNA"/>
</dbReference>
<keyword evidence="16" id="KW-1185">Reference proteome</keyword>
<dbReference type="AlphaFoldDB" id="A0A817AE47"/>
<dbReference type="EMBL" id="CAJNRF010009963">
    <property type="protein sequence ID" value="CAF2115463.1"/>
    <property type="molecule type" value="Genomic_DNA"/>
</dbReference>
<dbReference type="InterPro" id="IPR037197">
    <property type="entry name" value="WWE_dom_sf"/>
</dbReference>
<dbReference type="Proteomes" id="UP000663866">
    <property type="component" value="Unassembled WGS sequence"/>
</dbReference>
<dbReference type="Proteomes" id="UP000663887">
    <property type="component" value="Unassembled WGS sequence"/>
</dbReference>
<dbReference type="Proteomes" id="UP000676336">
    <property type="component" value="Unassembled WGS sequence"/>
</dbReference>
<dbReference type="EMBL" id="CAJOBG010000647">
    <property type="protein sequence ID" value="CAF3840684.1"/>
    <property type="molecule type" value="Genomic_DNA"/>
</dbReference>
<dbReference type="PROSITE" id="PS50918">
    <property type="entry name" value="WWE"/>
    <property type="match status" value="1"/>
</dbReference>
<dbReference type="InterPro" id="IPR004170">
    <property type="entry name" value="WWE_dom"/>
</dbReference>
<dbReference type="EMBL" id="CAJOBF010001503">
    <property type="protein sequence ID" value="CAF3957606.1"/>
    <property type="molecule type" value="Genomic_DNA"/>
</dbReference>
<evidence type="ECO:0000256" key="2">
    <source>
        <dbReference type="ARBA" id="ARBA00022676"/>
    </source>
</evidence>
<dbReference type="EMBL" id="CAJOBI010235995">
    <property type="protein sequence ID" value="CAF5074888.1"/>
    <property type="molecule type" value="Genomic_DNA"/>
</dbReference>
<dbReference type="Gene3D" id="3.90.176.10">
    <property type="entry name" value="Toxin ADP-ribosyltransferase, Chain A, domain 1"/>
    <property type="match status" value="1"/>
</dbReference>
<evidence type="ECO:0000313" key="9">
    <source>
        <dbReference type="EMBL" id="CAF1605206.1"/>
    </source>
</evidence>
<evidence type="ECO:0000256" key="4">
    <source>
        <dbReference type="ARBA" id="ARBA00022695"/>
    </source>
</evidence>
<evidence type="ECO:0000313" key="8">
    <source>
        <dbReference type="EMBL" id="CAF1331489.1"/>
    </source>
</evidence>
<dbReference type="OrthoDB" id="10000990at2759"/>
<evidence type="ECO:0000313" key="14">
    <source>
        <dbReference type="EMBL" id="CAF3957606.1"/>
    </source>
</evidence>
<evidence type="ECO:0000313" key="11">
    <source>
        <dbReference type="EMBL" id="CAF2115463.1"/>
    </source>
</evidence>
<proteinExistence type="inferred from homology"/>
<dbReference type="EMBL" id="CAJNRG010018890">
    <property type="protein sequence ID" value="CAF2265534.1"/>
    <property type="molecule type" value="Genomic_DNA"/>
</dbReference>
<dbReference type="SUPFAM" id="SSF56399">
    <property type="entry name" value="ADP-ribosylation"/>
    <property type="match status" value="1"/>
</dbReference>
<sequence length="405" mass="48052">MLIRRKFSQLNLDRPKVNMNTTSSIRLMSLRSLLQQSIETKFIWLFQSNTKLLDRIQCYEWIPYSDEILLSLENAFKKGADKIFIDEVHHIDFIELLELSINDPTHRRPVRRCLMNESSEIERRLNVDFFRCDRLSFPLLMNLQQNTFVDTAYHGSKFVRDWLLKFTNGKLEVKYDHIFPALIEGLIFEGRNEPRTTVDEIIRMLNSSKDESLKADEHKRMKNLQDCCIKLYTKQCFLFRLVNTALRDDDRTKLDTLGPYCYLVYSCIGRPMSKQRLLQKLNRKKSKTMTVYRGDYAPRKMIEEYRQAVGQKDKYFKWLPFVSTSMDRLVAELFALNVFYIIAIKRYLSMDQYADLEKNTYFESEQEVILKPGTRFQVISIDVDDVSGRQVVHIKIIPSYISILR</sequence>
<comment type="similarity">
    <text evidence="1 6">Belongs to the Arg-specific ADP-ribosyltransferase family.</text>
</comment>
<keyword evidence="2 6" id="KW-0328">Glycosyltransferase</keyword>
<evidence type="ECO:0000313" key="10">
    <source>
        <dbReference type="EMBL" id="CAF2068564.1"/>
    </source>
</evidence>